<dbReference type="PROSITE" id="PS52050">
    <property type="entry name" value="WYL"/>
    <property type="match status" value="1"/>
</dbReference>
<name>A0ABX1KGB7_9MICO</name>
<dbReference type="Pfam" id="PF13280">
    <property type="entry name" value="WYL"/>
    <property type="match status" value="1"/>
</dbReference>
<dbReference type="Pfam" id="PF08279">
    <property type="entry name" value="HTH_11"/>
    <property type="match status" value="1"/>
</dbReference>
<dbReference type="InterPro" id="IPR026881">
    <property type="entry name" value="WYL_dom"/>
</dbReference>
<dbReference type="RefSeq" id="WP_168914582.1">
    <property type="nucleotide sequence ID" value="NZ_JABACI010000006.1"/>
</dbReference>
<dbReference type="PROSITE" id="PS00894">
    <property type="entry name" value="HTH_DEOR_1"/>
    <property type="match status" value="1"/>
</dbReference>
<keyword evidence="3" id="KW-0804">Transcription</keyword>
<dbReference type="PANTHER" id="PTHR34580:SF3">
    <property type="entry name" value="PROTEIN PAFB"/>
    <property type="match status" value="1"/>
</dbReference>
<dbReference type="SMART" id="SM00420">
    <property type="entry name" value="HTH_DEOR"/>
    <property type="match status" value="1"/>
</dbReference>
<dbReference type="PROSITE" id="PS51000">
    <property type="entry name" value="HTH_DEOR_2"/>
    <property type="match status" value="1"/>
</dbReference>
<evidence type="ECO:0000256" key="1">
    <source>
        <dbReference type="ARBA" id="ARBA00023015"/>
    </source>
</evidence>
<feature type="domain" description="HTH deoR-type" evidence="4">
    <location>
        <begin position="5"/>
        <end position="64"/>
    </location>
</feature>
<dbReference type="InterPro" id="IPR001034">
    <property type="entry name" value="DeoR_HTH"/>
</dbReference>
<evidence type="ECO:0000256" key="2">
    <source>
        <dbReference type="ARBA" id="ARBA00023125"/>
    </source>
</evidence>
<organism evidence="5 6">
    <name type="scientific">Microbacterium salsuginis</name>
    <dbReference type="NCBI Taxonomy" id="2722803"/>
    <lineage>
        <taxon>Bacteria</taxon>
        <taxon>Bacillati</taxon>
        <taxon>Actinomycetota</taxon>
        <taxon>Actinomycetes</taxon>
        <taxon>Micrococcales</taxon>
        <taxon>Microbacteriaceae</taxon>
        <taxon>Microbacterium</taxon>
    </lineage>
</organism>
<sequence>MRDDPTGRALHLLSLLQAHRWWRAAELAERLEVTERTVRRDIDRLRDLGYPVDAVTGKYGGYRLAAGSHVPPLVLDDDEAVAVAVGLRYAAEAAIGGMEETSLRALTKIELLLPQRLRRRVSALHSSVSSIRWEPDNDAVHPEALSVLAAACREQEEVRFDYRGRDGNDTHRRVEPHQLVTTGQRWYLVAWDQERSDWRTFRLDRLQRPTRAGGRFTPRQIPGDGAADFVERSLESVIPKK</sequence>
<dbReference type="Proteomes" id="UP001429745">
    <property type="component" value="Unassembled WGS sequence"/>
</dbReference>
<keyword evidence="2" id="KW-0238">DNA-binding</keyword>
<dbReference type="EMBL" id="JABACI010000006">
    <property type="protein sequence ID" value="NLP86112.1"/>
    <property type="molecule type" value="Genomic_DNA"/>
</dbReference>
<keyword evidence="1" id="KW-0805">Transcription regulation</keyword>
<evidence type="ECO:0000313" key="5">
    <source>
        <dbReference type="EMBL" id="NLP86112.1"/>
    </source>
</evidence>
<dbReference type="InterPro" id="IPR036390">
    <property type="entry name" value="WH_DNA-bd_sf"/>
</dbReference>
<proteinExistence type="predicted"/>
<evidence type="ECO:0000259" key="4">
    <source>
        <dbReference type="PROSITE" id="PS51000"/>
    </source>
</evidence>
<dbReference type="SUPFAM" id="SSF46785">
    <property type="entry name" value="Winged helix' DNA-binding domain"/>
    <property type="match status" value="1"/>
</dbReference>
<dbReference type="InterPro" id="IPR018356">
    <property type="entry name" value="Tscrpt_reg_HTH_DeoR_CS"/>
</dbReference>
<dbReference type="Gene3D" id="1.10.10.10">
    <property type="entry name" value="Winged helix-like DNA-binding domain superfamily/Winged helix DNA-binding domain"/>
    <property type="match status" value="1"/>
</dbReference>
<reference evidence="5 6" key="1">
    <citation type="submission" date="2020-04" db="EMBL/GenBank/DDBJ databases">
        <title>CFH 90308 Microbacterium sp.</title>
        <authorList>
            <person name="Nie G."/>
            <person name="Ming H."/>
            <person name="Xia T."/>
        </authorList>
    </citation>
    <scope>NUCLEOTIDE SEQUENCE [LARGE SCALE GENOMIC DNA]</scope>
    <source>
        <strain evidence="5 6">CFH 90308</strain>
    </source>
</reference>
<evidence type="ECO:0000313" key="6">
    <source>
        <dbReference type="Proteomes" id="UP001429745"/>
    </source>
</evidence>
<dbReference type="InterPro" id="IPR051534">
    <property type="entry name" value="CBASS_pafABC_assoc_protein"/>
</dbReference>
<accession>A0ABX1KGB7</accession>
<dbReference type="PANTHER" id="PTHR34580">
    <property type="match status" value="1"/>
</dbReference>
<keyword evidence="6" id="KW-1185">Reference proteome</keyword>
<dbReference type="InterPro" id="IPR013196">
    <property type="entry name" value="HTH_11"/>
</dbReference>
<dbReference type="InterPro" id="IPR036388">
    <property type="entry name" value="WH-like_DNA-bd_sf"/>
</dbReference>
<protein>
    <submittedName>
        <fullName evidence="5">YafY family transcriptional regulator</fullName>
    </submittedName>
</protein>
<comment type="caution">
    <text evidence="5">The sequence shown here is derived from an EMBL/GenBank/DDBJ whole genome shotgun (WGS) entry which is preliminary data.</text>
</comment>
<gene>
    <name evidence="5" type="ORF">HF576_19955</name>
</gene>
<evidence type="ECO:0000256" key="3">
    <source>
        <dbReference type="ARBA" id="ARBA00023163"/>
    </source>
</evidence>